<evidence type="ECO:0000313" key="3">
    <source>
        <dbReference type="EMBL" id="CAB4602402.1"/>
    </source>
</evidence>
<dbReference type="EMBL" id="CAEZUK010000123">
    <property type="protein sequence ID" value="CAB4602402.1"/>
    <property type="molecule type" value="Genomic_DNA"/>
</dbReference>
<gene>
    <name evidence="2" type="ORF">UFOPK1421_01222</name>
    <name evidence="3" type="ORF">UFOPK1820_00825</name>
    <name evidence="4" type="ORF">UFOPK1960_00582</name>
    <name evidence="5" type="ORF">UFOPK2921_01342</name>
    <name evidence="6" type="ORF">UFOPK4422_00604</name>
</gene>
<dbReference type="EMBL" id="CAEZVL010000068">
    <property type="protein sequence ID" value="CAB4629449.1"/>
    <property type="molecule type" value="Genomic_DNA"/>
</dbReference>
<dbReference type="AlphaFoldDB" id="A0A6J6CF53"/>
<proteinExistence type="predicted"/>
<accession>A0A6J6CF53</accession>
<reference evidence="2" key="1">
    <citation type="submission" date="2020-05" db="EMBL/GenBank/DDBJ databases">
        <authorList>
            <person name="Chiriac C."/>
            <person name="Salcher M."/>
            <person name="Ghai R."/>
            <person name="Kavagutti S V."/>
        </authorList>
    </citation>
    <scope>NUCLEOTIDE SEQUENCE</scope>
</reference>
<feature type="region of interest" description="Disordered" evidence="1">
    <location>
        <begin position="52"/>
        <end position="115"/>
    </location>
</feature>
<sequence>MPTYVYKFTDTEETIEVHQAFTEDALTQYPHPSDGTVRPVKKVFQPVGVTFKGGGFYKTDSRGGSASTTPAATPSTDSGSSTSESTAAPAATPAATATTAATPAPSSTPSTSKTP</sequence>
<evidence type="ECO:0000313" key="2">
    <source>
        <dbReference type="EMBL" id="CAB4550052.1"/>
    </source>
</evidence>
<organism evidence="2">
    <name type="scientific">freshwater metagenome</name>
    <dbReference type="NCBI Taxonomy" id="449393"/>
    <lineage>
        <taxon>unclassified sequences</taxon>
        <taxon>metagenomes</taxon>
        <taxon>ecological metagenomes</taxon>
    </lineage>
</organism>
<dbReference type="EMBL" id="CAEZZV010000216">
    <property type="protein sequence ID" value="CAB4789301.1"/>
    <property type="molecule type" value="Genomic_DNA"/>
</dbReference>
<dbReference type="EMBL" id="CAFBRX010000047">
    <property type="protein sequence ID" value="CAB5119557.1"/>
    <property type="molecule type" value="Genomic_DNA"/>
</dbReference>
<evidence type="ECO:0000256" key="1">
    <source>
        <dbReference type="SAM" id="MobiDB-lite"/>
    </source>
</evidence>
<feature type="compositionally biased region" description="Low complexity" evidence="1">
    <location>
        <begin position="65"/>
        <end position="115"/>
    </location>
</feature>
<evidence type="ECO:0000313" key="5">
    <source>
        <dbReference type="EMBL" id="CAB4789301.1"/>
    </source>
</evidence>
<evidence type="ECO:0000313" key="6">
    <source>
        <dbReference type="EMBL" id="CAB5119557.1"/>
    </source>
</evidence>
<protein>
    <submittedName>
        <fullName evidence="2">Unannotated protein</fullName>
    </submittedName>
</protein>
<name>A0A6J6CF53_9ZZZZ</name>
<dbReference type="EMBL" id="CAEZSL010000150">
    <property type="protein sequence ID" value="CAB4550052.1"/>
    <property type="molecule type" value="Genomic_DNA"/>
</dbReference>
<evidence type="ECO:0000313" key="4">
    <source>
        <dbReference type="EMBL" id="CAB4629449.1"/>
    </source>
</evidence>